<accession>A0AAV1IAU8</accession>
<protein>
    <submittedName>
        <fullName evidence="7">Uncharacterized protein</fullName>
    </submittedName>
</protein>
<dbReference type="EMBL" id="CAUYUE010000009">
    <property type="protein sequence ID" value="CAK0783625.1"/>
    <property type="molecule type" value="Genomic_DNA"/>
</dbReference>
<evidence type="ECO:0000256" key="1">
    <source>
        <dbReference type="ARBA" id="ARBA00004141"/>
    </source>
</evidence>
<sequence length="322" mass="33624">MLAAQHLSSTRGLGRSAFADVPKLPPVARPRHLAVNNSASIAAPLAPIREEQTQESRKGIDKIKAITSGVGFIVGDILAQKITGGGSLDAFRSFQLGATGAGLDLFRQDFAGKAGEITNEKLAQAAKAVTSQATWGPVVACGMYAAIKVAEGNPGEIVQGVEDKMAALLVANTLLWPMARFMNDKFVPQQHRVTANHIITVVWNAWLSTLGHAPMIDSTDFLHTLGADHAVKGASEAISNAAASPFGAHASAAVAGVSQGVAMVAEKLPSCLLEKAFSKSLDVLSPLAAVERSPSQLLENALSLPRAGTLELVLERFHSSGL</sequence>
<comment type="similarity">
    <text evidence="2 6">Belongs to the peroxisomal membrane protein PXMP2/4 family.</text>
</comment>
<proteinExistence type="inferred from homology"/>
<comment type="caution">
    <text evidence="7">The sequence shown here is derived from an EMBL/GenBank/DDBJ whole genome shotgun (WGS) entry which is preliminary data.</text>
</comment>
<reference evidence="7 8" key="1">
    <citation type="submission" date="2023-10" db="EMBL/GenBank/DDBJ databases">
        <authorList>
            <person name="Maclean D."/>
            <person name="Macfadyen A."/>
        </authorList>
    </citation>
    <scope>NUCLEOTIDE SEQUENCE [LARGE SCALE GENOMIC DNA]</scope>
</reference>
<keyword evidence="5" id="KW-0472">Membrane</keyword>
<evidence type="ECO:0000256" key="4">
    <source>
        <dbReference type="ARBA" id="ARBA00022989"/>
    </source>
</evidence>
<evidence type="ECO:0000313" key="8">
    <source>
        <dbReference type="Proteomes" id="UP001314263"/>
    </source>
</evidence>
<evidence type="ECO:0000313" key="7">
    <source>
        <dbReference type="EMBL" id="CAK0783625.1"/>
    </source>
</evidence>
<name>A0AAV1IAU8_9CHLO</name>
<dbReference type="PANTHER" id="PTHR11266">
    <property type="entry name" value="PEROXISOMAL MEMBRANE PROTEIN 2, PXMP2 MPV17"/>
    <property type="match status" value="1"/>
</dbReference>
<keyword evidence="4" id="KW-1133">Transmembrane helix</keyword>
<dbReference type="Proteomes" id="UP001314263">
    <property type="component" value="Unassembled WGS sequence"/>
</dbReference>
<evidence type="ECO:0000256" key="5">
    <source>
        <dbReference type="ARBA" id="ARBA00023136"/>
    </source>
</evidence>
<dbReference type="Pfam" id="PF04117">
    <property type="entry name" value="Mpv17_PMP22"/>
    <property type="match status" value="1"/>
</dbReference>
<dbReference type="InterPro" id="IPR007248">
    <property type="entry name" value="Mpv17_PMP22"/>
</dbReference>
<dbReference type="AlphaFoldDB" id="A0AAV1IAU8"/>
<evidence type="ECO:0000256" key="3">
    <source>
        <dbReference type="ARBA" id="ARBA00022692"/>
    </source>
</evidence>
<comment type="subcellular location">
    <subcellularLocation>
        <location evidence="1">Membrane</location>
        <topology evidence="1">Multi-pass membrane protein</topology>
    </subcellularLocation>
</comment>
<gene>
    <name evidence="7" type="ORF">CVIRNUC_006824</name>
</gene>
<keyword evidence="3" id="KW-0812">Transmembrane</keyword>
<dbReference type="GO" id="GO:0016020">
    <property type="term" value="C:membrane"/>
    <property type="evidence" value="ECO:0007669"/>
    <property type="project" value="UniProtKB-SubCell"/>
</dbReference>
<evidence type="ECO:0000256" key="2">
    <source>
        <dbReference type="ARBA" id="ARBA00006824"/>
    </source>
</evidence>
<keyword evidence="8" id="KW-1185">Reference proteome</keyword>
<dbReference type="GO" id="GO:0005737">
    <property type="term" value="C:cytoplasm"/>
    <property type="evidence" value="ECO:0007669"/>
    <property type="project" value="TreeGrafter"/>
</dbReference>
<evidence type="ECO:0000256" key="6">
    <source>
        <dbReference type="RuleBase" id="RU363053"/>
    </source>
</evidence>
<organism evidence="7 8">
    <name type="scientific">Coccomyxa viridis</name>
    <dbReference type="NCBI Taxonomy" id="1274662"/>
    <lineage>
        <taxon>Eukaryota</taxon>
        <taxon>Viridiplantae</taxon>
        <taxon>Chlorophyta</taxon>
        <taxon>core chlorophytes</taxon>
        <taxon>Trebouxiophyceae</taxon>
        <taxon>Trebouxiophyceae incertae sedis</taxon>
        <taxon>Coccomyxaceae</taxon>
        <taxon>Coccomyxa</taxon>
    </lineage>
</organism>